<dbReference type="InterPro" id="IPR029068">
    <property type="entry name" value="Glyas_Bleomycin-R_OHBP_Dase"/>
</dbReference>
<comment type="caution">
    <text evidence="3">The sequence shown here is derived from an EMBL/GenBank/DDBJ whole genome shotgun (WGS) entry which is preliminary data.</text>
</comment>
<protein>
    <submittedName>
        <fullName evidence="3">Catechol 2,3-dioxygenase-like lactoylglutathione lyase family enzyme</fullName>
    </submittedName>
</protein>
<feature type="domain" description="VOC" evidence="2">
    <location>
        <begin position="89"/>
        <end position="206"/>
    </location>
</feature>
<accession>A0ABU8B9X9</accession>
<dbReference type="PANTHER" id="PTHR43048:SF5">
    <property type="entry name" value="BLR5325 PROTEIN"/>
    <property type="match status" value="1"/>
</dbReference>
<dbReference type="SUPFAM" id="SSF54593">
    <property type="entry name" value="Glyoxalase/Bleomycin resistance protein/Dihydroxybiphenyl dioxygenase"/>
    <property type="match status" value="1"/>
</dbReference>
<evidence type="ECO:0000313" key="3">
    <source>
        <dbReference type="EMBL" id="MEH2554798.1"/>
    </source>
</evidence>
<sequence>MPRTKKALRAFPRTASVTTAAVRIPPPVNNHPEQKWFHATSTILHCGGGPTGMELRMRGGYIGRAATGLERRNNNNGETEMPTVDWAVTWDHVHLRSPDPEATAAWLEDILGGEIIRGPGRIDVKLGGANVFIAPVTAGDGVNTPPVTPYQGLDHFGLTVKNIDAVAAEIKAKGVEFTKEPTTIRPGVRICFIRGPQGISIELLERDKKYA</sequence>
<dbReference type="CDD" id="cd06587">
    <property type="entry name" value="VOC"/>
    <property type="match status" value="1"/>
</dbReference>
<reference evidence="3 4" key="1">
    <citation type="submission" date="2024-02" db="EMBL/GenBank/DDBJ databases">
        <title>Adaptive strategies in a cosmopolitan and abundant soil bacterium.</title>
        <authorList>
            <person name="Carini P."/>
        </authorList>
    </citation>
    <scope>NUCLEOTIDE SEQUENCE [LARGE SCALE GENOMIC DNA]</scope>
    <source>
        <strain evidence="3 4">AZCC 1608</strain>
    </source>
</reference>
<dbReference type="Pfam" id="PF00903">
    <property type="entry name" value="Glyoxalase"/>
    <property type="match status" value="1"/>
</dbReference>
<dbReference type="PANTHER" id="PTHR43048">
    <property type="entry name" value="METHYLMALONYL-COA EPIMERASE"/>
    <property type="match status" value="1"/>
</dbReference>
<gene>
    <name evidence="3" type="ORF">V1286_002327</name>
</gene>
<organism evidence="3 4">
    <name type="scientific">Bradyrhizobium algeriense</name>
    <dbReference type="NCBI Taxonomy" id="634784"/>
    <lineage>
        <taxon>Bacteria</taxon>
        <taxon>Pseudomonadati</taxon>
        <taxon>Pseudomonadota</taxon>
        <taxon>Alphaproteobacteria</taxon>
        <taxon>Hyphomicrobiales</taxon>
        <taxon>Nitrobacteraceae</taxon>
        <taxon>Bradyrhizobium</taxon>
    </lineage>
</organism>
<proteinExistence type="predicted"/>
<evidence type="ECO:0000313" key="4">
    <source>
        <dbReference type="Proteomes" id="UP001364224"/>
    </source>
</evidence>
<dbReference type="EMBL" id="JAZHRV010000001">
    <property type="protein sequence ID" value="MEH2554798.1"/>
    <property type="molecule type" value="Genomic_DNA"/>
</dbReference>
<dbReference type="InterPro" id="IPR037523">
    <property type="entry name" value="VOC_core"/>
</dbReference>
<dbReference type="InterPro" id="IPR051785">
    <property type="entry name" value="MMCE/EMCE_epimerase"/>
</dbReference>
<keyword evidence="1" id="KW-0479">Metal-binding</keyword>
<dbReference type="PROSITE" id="PS51819">
    <property type="entry name" value="VOC"/>
    <property type="match status" value="1"/>
</dbReference>
<evidence type="ECO:0000259" key="2">
    <source>
        <dbReference type="PROSITE" id="PS51819"/>
    </source>
</evidence>
<dbReference type="InterPro" id="IPR004360">
    <property type="entry name" value="Glyas_Fos-R_dOase_dom"/>
</dbReference>
<evidence type="ECO:0000256" key="1">
    <source>
        <dbReference type="ARBA" id="ARBA00022723"/>
    </source>
</evidence>
<name>A0ABU8B9X9_9BRAD</name>
<keyword evidence="4" id="KW-1185">Reference proteome</keyword>
<dbReference type="Gene3D" id="3.10.180.10">
    <property type="entry name" value="2,3-Dihydroxybiphenyl 1,2-Dioxygenase, domain 1"/>
    <property type="match status" value="1"/>
</dbReference>
<dbReference type="Proteomes" id="UP001364224">
    <property type="component" value="Unassembled WGS sequence"/>
</dbReference>